<dbReference type="RefSeq" id="WP_179355326.1">
    <property type="nucleotide sequence ID" value="NZ_CP058627.1"/>
</dbReference>
<evidence type="ECO:0000313" key="3">
    <source>
        <dbReference type="Proteomes" id="UP000509597"/>
    </source>
</evidence>
<dbReference type="EMBL" id="CP058627">
    <property type="protein sequence ID" value="QLG88823.1"/>
    <property type="molecule type" value="Genomic_DNA"/>
</dbReference>
<keyword evidence="1" id="KW-0732">Signal</keyword>
<evidence type="ECO:0000256" key="1">
    <source>
        <dbReference type="SAM" id="SignalP"/>
    </source>
</evidence>
<name>A0A7H9BJR8_9NEIS</name>
<proteinExistence type="predicted"/>
<gene>
    <name evidence="2" type="ORF">HQ393_11590</name>
</gene>
<evidence type="ECO:0008006" key="4">
    <source>
        <dbReference type="Google" id="ProtNLM"/>
    </source>
</evidence>
<dbReference type="InterPro" id="IPR032710">
    <property type="entry name" value="NTF2-like_dom_sf"/>
</dbReference>
<dbReference type="Proteomes" id="UP000509597">
    <property type="component" value="Chromosome"/>
</dbReference>
<accession>A0A7H9BJR8</accession>
<dbReference type="AlphaFoldDB" id="A0A7H9BJR8"/>
<dbReference type="SUPFAM" id="SSF54427">
    <property type="entry name" value="NTF2-like"/>
    <property type="match status" value="1"/>
</dbReference>
<feature type="signal peptide" evidence="1">
    <location>
        <begin position="1"/>
        <end position="20"/>
    </location>
</feature>
<dbReference type="KEGG" id="chiz:HQ393_11590"/>
<sequence length="143" mass="15784">MHKKLKMVVVASLMMASALAAQAKMNPEQIVSSYLQAWGEKDTAKREQILRAAVIDKVRHNDSYSLAETRPELDGQIVQMLSRYPGMQSKMVGNVRTTGSSALFEWSIVDAAGAELFHGVDAVIFADDGRLQRIDGHIGLRLQ</sequence>
<dbReference type="Gene3D" id="3.10.450.50">
    <property type="match status" value="1"/>
</dbReference>
<feature type="chain" id="PRO_5028949207" description="Nuclear transport factor 2 family protein" evidence="1">
    <location>
        <begin position="21"/>
        <end position="143"/>
    </location>
</feature>
<protein>
    <recommendedName>
        <fullName evidence="4">Nuclear transport factor 2 family protein</fullName>
    </recommendedName>
</protein>
<reference evidence="2 3" key="1">
    <citation type="submission" date="2020-07" db="EMBL/GenBank/DDBJ databases">
        <title>Complete genome sequence of Chitinibacter sp. 2T18.</title>
        <authorList>
            <person name="Bae J.-W."/>
            <person name="Choi J.-W."/>
        </authorList>
    </citation>
    <scope>NUCLEOTIDE SEQUENCE [LARGE SCALE GENOMIC DNA]</scope>
    <source>
        <strain evidence="2 3">2T18</strain>
    </source>
</reference>
<evidence type="ECO:0000313" key="2">
    <source>
        <dbReference type="EMBL" id="QLG88823.1"/>
    </source>
</evidence>
<keyword evidence="3" id="KW-1185">Reference proteome</keyword>
<organism evidence="2 3">
    <name type="scientific">Chitinibacter bivalviorum</name>
    <dbReference type="NCBI Taxonomy" id="2739434"/>
    <lineage>
        <taxon>Bacteria</taxon>
        <taxon>Pseudomonadati</taxon>
        <taxon>Pseudomonadota</taxon>
        <taxon>Betaproteobacteria</taxon>
        <taxon>Neisseriales</taxon>
        <taxon>Chitinibacteraceae</taxon>
        <taxon>Chitinibacter</taxon>
    </lineage>
</organism>